<proteinExistence type="predicted"/>
<keyword evidence="1" id="KW-0732">Signal</keyword>
<organism evidence="2">
    <name type="scientific">candidate division WOR-3 bacterium</name>
    <dbReference type="NCBI Taxonomy" id="2052148"/>
    <lineage>
        <taxon>Bacteria</taxon>
        <taxon>Bacteria division WOR-3</taxon>
    </lineage>
</organism>
<dbReference type="EMBL" id="DSUT01000177">
    <property type="protein sequence ID" value="HGK28935.1"/>
    <property type="molecule type" value="Genomic_DNA"/>
</dbReference>
<evidence type="ECO:0000313" key="2">
    <source>
        <dbReference type="EMBL" id="HGK28935.1"/>
    </source>
</evidence>
<comment type="caution">
    <text evidence="2">The sequence shown here is derived from an EMBL/GenBank/DDBJ whole genome shotgun (WGS) entry which is preliminary data.</text>
</comment>
<dbReference type="SUPFAM" id="SSF50939">
    <property type="entry name" value="Sialidases"/>
    <property type="match status" value="1"/>
</dbReference>
<sequence>MKPRKFVVLIFAAGLAATAAAWTPPERVDRRPDNYVTYGNDIAVGPDGTPHIVWSECPRETYLEMVKYSRRDHDTWTVPINISRDSGDLRQPAVVVDSAGRPLAVWSEVYAARIRYARFLGDSWSVPKLCFSTGGITPRLAIDSRDRTHLLFEKYGRPGVIWYSYYVSEADSWAHPCTAAAGPGELGWSDLAVDRDDHLHAVWMDWWTYGIGYSRNDGTGWSEPVRLPDPAPQGQSCDPRIACDALGRPHVVWEERWGGYWVYYSTLVGDTWTQPVRVDTLPGLRPVLCCDETSRLHVVWRRSGLWHRARAGSGWTEPVFISDTAIAMLPELATSPAGLHLAFRGGWWLFYSADAGAGGISEERAIPAGQRLDVVCLRGGELLLRFDVQERCNAAVSLWDSAGRLAWSCSLGQLEPGHHEGRVSVRQLPSGIYVCRLEAGGRPSAAKTVVLK</sequence>
<dbReference type="AlphaFoldDB" id="A0A7C4GHG1"/>
<feature type="chain" id="PRO_5028019902" evidence="1">
    <location>
        <begin position="22"/>
        <end position="452"/>
    </location>
</feature>
<name>A0A7C4GHG1_UNCW3</name>
<reference evidence="2" key="1">
    <citation type="journal article" date="2020" name="mSystems">
        <title>Genome- and Community-Level Interaction Insights into Carbon Utilization and Element Cycling Functions of Hydrothermarchaeota in Hydrothermal Sediment.</title>
        <authorList>
            <person name="Zhou Z."/>
            <person name="Liu Y."/>
            <person name="Xu W."/>
            <person name="Pan J."/>
            <person name="Luo Z.H."/>
            <person name="Li M."/>
        </authorList>
    </citation>
    <scope>NUCLEOTIDE SEQUENCE [LARGE SCALE GENOMIC DNA]</scope>
    <source>
        <strain evidence="2">SpSt-488</strain>
    </source>
</reference>
<feature type="signal peptide" evidence="1">
    <location>
        <begin position="1"/>
        <end position="21"/>
    </location>
</feature>
<accession>A0A7C4GHG1</accession>
<dbReference type="InterPro" id="IPR036278">
    <property type="entry name" value="Sialidase_sf"/>
</dbReference>
<gene>
    <name evidence="2" type="ORF">ENS41_08350</name>
</gene>
<evidence type="ECO:0000256" key="1">
    <source>
        <dbReference type="SAM" id="SignalP"/>
    </source>
</evidence>
<protein>
    <submittedName>
        <fullName evidence="2">Exo-alpha-sialidase</fullName>
    </submittedName>
</protein>
<dbReference type="Gene3D" id="2.130.10.10">
    <property type="entry name" value="YVTN repeat-like/Quinoprotein amine dehydrogenase"/>
    <property type="match status" value="1"/>
</dbReference>
<dbReference type="InterPro" id="IPR015943">
    <property type="entry name" value="WD40/YVTN_repeat-like_dom_sf"/>
</dbReference>